<accession>A0A382X1Z3</accession>
<proteinExistence type="predicted"/>
<feature type="compositionally biased region" description="Basic and acidic residues" evidence="1">
    <location>
        <begin position="21"/>
        <end position="36"/>
    </location>
</feature>
<name>A0A382X1Z3_9ZZZZ</name>
<sequence>MQNRSEPGGSALPAPRGHLPGWEKDRFGRGPGEKIRVHTLGRPL</sequence>
<evidence type="ECO:0000313" key="2">
    <source>
        <dbReference type="EMBL" id="SVD65246.1"/>
    </source>
</evidence>
<evidence type="ECO:0000256" key="1">
    <source>
        <dbReference type="SAM" id="MobiDB-lite"/>
    </source>
</evidence>
<dbReference type="EMBL" id="UINC01164410">
    <property type="protein sequence ID" value="SVD65246.1"/>
    <property type="molecule type" value="Genomic_DNA"/>
</dbReference>
<dbReference type="AlphaFoldDB" id="A0A382X1Z3"/>
<organism evidence="2">
    <name type="scientific">marine metagenome</name>
    <dbReference type="NCBI Taxonomy" id="408172"/>
    <lineage>
        <taxon>unclassified sequences</taxon>
        <taxon>metagenomes</taxon>
        <taxon>ecological metagenomes</taxon>
    </lineage>
</organism>
<reference evidence="2" key="1">
    <citation type="submission" date="2018-05" db="EMBL/GenBank/DDBJ databases">
        <authorList>
            <person name="Lanie J.A."/>
            <person name="Ng W.-L."/>
            <person name="Kazmierczak K.M."/>
            <person name="Andrzejewski T.M."/>
            <person name="Davidsen T.M."/>
            <person name="Wayne K.J."/>
            <person name="Tettelin H."/>
            <person name="Glass J.I."/>
            <person name="Rusch D."/>
            <person name="Podicherti R."/>
            <person name="Tsui H.-C.T."/>
            <person name="Winkler M.E."/>
        </authorList>
    </citation>
    <scope>NUCLEOTIDE SEQUENCE</scope>
</reference>
<feature type="region of interest" description="Disordered" evidence="1">
    <location>
        <begin position="1"/>
        <end position="44"/>
    </location>
</feature>
<feature type="non-terminal residue" evidence="2">
    <location>
        <position position="44"/>
    </location>
</feature>
<protein>
    <submittedName>
        <fullName evidence="2">Uncharacterized protein</fullName>
    </submittedName>
</protein>
<gene>
    <name evidence="2" type="ORF">METZ01_LOCUS418100</name>
</gene>